<protein>
    <submittedName>
        <fullName evidence="2">Uncharacterized protein</fullName>
    </submittedName>
</protein>
<proteinExistence type="predicted"/>
<evidence type="ECO:0000313" key="2">
    <source>
        <dbReference type="EMBL" id="PLR36535.1"/>
    </source>
</evidence>
<feature type="signal peptide" evidence="1">
    <location>
        <begin position="1"/>
        <end position="17"/>
    </location>
</feature>
<dbReference type="EMBL" id="PJZH01000006">
    <property type="protein sequence ID" value="PLR36535.1"/>
    <property type="molecule type" value="Genomic_DNA"/>
</dbReference>
<dbReference type="AlphaFoldDB" id="A0A2N5E5U2"/>
<keyword evidence="3" id="KW-1185">Reference proteome</keyword>
<organism evidence="2 3">
    <name type="scientific">Chimaeribacter coloradensis</name>
    <dbReference type="NCBI Taxonomy" id="2060068"/>
    <lineage>
        <taxon>Bacteria</taxon>
        <taxon>Pseudomonadati</taxon>
        <taxon>Pseudomonadota</taxon>
        <taxon>Gammaproteobacteria</taxon>
        <taxon>Enterobacterales</taxon>
        <taxon>Yersiniaceae</taxon>
        <taxon>Chimaeribacter</taxon>
    </lineage>
</organism>
<keyword evidence="1" id="KW-0732">Signal</keyword>
<gene>
    <name evidence="2" type="ORF">CYR32_08755</name>
</gene>
<reference evidence="2 3" key="1">
    <citation type="submission" date="2017-12" db="EMBL/GenBank/DDBJ databases">
        <title>Characterization of six clinical isolates of Enterochimera gen. nov., a novel genus of the Yersiniaciae family and the three species Enterochimera arupensis sp. nov., Enterochimera coloradensis sp. nov, and Enterochimera californica sp. nov.</title>
        <authorList>
            <person name="Rossi A."/>
            <person name="Fisher M."/>
        </authorList>
    </citation>
    <scope>NUCLEOTIDE SEQUENCE [LARGE SCALE GENOMIC DNA]</scope>
    <source>
        <strain evidence="3">2016-Iso4</strain>
    </source>
</reference>
<dbReference type="Proteomes" id="UP000234503">
    <property type="component" value="Unassembled WGS sequence"/>
</dbReference>
<evidence type="ECO:0000256" key="1">
    <source>
        <dbReference type="SAM" id="SignalP"/>
    </source>
</evidence>
<comment type="caution">
    <text evidence="2">The sequence shown here is derived from an EMBL/GenBank/DDBJ whole genome shotgun (WGS) entry which is preliminary data.</text>
</comment>
<name>A0A2N5E5U2_9GAMM</name>
<dbReference type="OrthoDB" id="7278731at2"/>
<evidence type="ECO:0000313" key="3">
    <source>
        <dbReference type="Proteomes" id="UP000234503"/>
    </source>
</evidence>
<sequence length="124" mass="13555">MIFLWLLYPFVVRLATAAPLAPAYPSCDLKTQRAIQGETGGSVTDPRQAHLSVRANILQADISTARKARRLSQPQADSLWQRVAQVRRDAGRFVKAQGFLSAGERASYDRELDAVASAVCRAGI</sequence>
<accession>A0A2N5E5U2</accession>
<feature type="chain" id="PRO_5014723677" evidence="1">
    <location>
        <begin position="18"/>
        <end position="124"/>
    </location>
</feature>